<accession>A0A3Q2CUJ5</accession>
<dbReference type="InterPro" id="IPR036770">
    <property type="entry name" value="Ankyrin_rpt-contain_sf"/>
</dbReference>
<dbReference type="Ensembl" id="ENSCVAT00000000079.1">
    <property type="protein sequence ID" value="ENSCVAP00000009359.1"/>
    <property type="gene ID" value="ENSCVAG00000011299.1"/>
</dbReference>
<name>A0A3Q2CUJ5_CYPVA</name>
<evidence type="ECO:0000313" key="5">
    <source>
        <dbReference type="Proteomes" id="UP000265020"/>
    </source>
</evidence>
<evidence type="ECO:0000256" key="2">
    <source>
        <dbReference type="ARBA" id="ARBA00023043"/>
    </source>
</evidence>
<dbReference type="InterPro" id="IPR050745">
    <property type="entry name" value="Multifunctional_regulatory"/>
</dbReference>
<feature type="repeat" description="ANK" evidence="3">
    <location>
        <begin position="80"/>
        <end position="113"/>
    </location>
</feature>
<dbReference type="Pfam" id="PF12796">
    <property type="entry name" value="Ank_2"/>
    <property type="match status" value="1"/>
</dbReference>
<dbReference type="PANTHER" id="PTHR24189">
    <property type="entry name" value="MYOTROPHIN"/>
    <property type="match status" value="1"/>
</dbReference>
<proteinExistence type="predicted"/>
<dbReference type="STRING" id="28743.ENSCVAP00000009359"/>
<organism evidence="4 5">
    <name type="scientific">Cyprinodon variegatus</name>
    <name type="common">Sheepshead minnow</name>
    <dbReference type="NCBI Taxonomy" id="28743"/>
    <lineage>
        <taxon>Eukaryota</taxon>
        <taxon>Metazoa</taxon>
        <taxon>Chordata</taxon>
        <taxon>Craniata</taxon>
        <taxon>Vertebrata</taxon>
        <taxon>Euteleostomi</taxon>
        <taxon>Actinopterygii</taxon>
        <taxon>Neopterygii</taxon>
        <taxon>Teleostei</taxon>
        <taxon>Neoteleostei</taxon>
        <taxon>Acanthomorphata</taxon>
        <taxon>Ovalentaria</taxon>
        <taxon>Atherinomorphae</taxon>
        <taxon>Cyprinodontiformes</taxon>
        <taxon>Cyprinodontidae</taxon>
        <taxon>Cyprinodon</taxon>
    </lineage>
</organism>
<reference evidence="4" key="2">
    <citation type="submission" date="2025-09" db="UniProtKB">
        <authorList>
            <consortium name="Ensembl"/>
        </authorList>
    </citation>
    <scope>IDENTIFICATION</scope>
</reference>
<protein>
    <submittedName>
        <fullName evidence="4">Uncharacterized protein</fullName>
    </submittedName>
</protein>
<keyword evidence="1" id="KW-0677">Repeat</keyword>
<evidence type="ECO:0000256" key="1">
    <source>
        <dbReference type="ARBA" id="ARBA00022737"/>
    </source>
</evidence>
<dbReference type="SUPFAM" id="SSF48403">
    <property type="entry name" value="Ankyrin repeat"/>
    <property type="match status" value="1"/>
</dbReference>
<dbReference type="PROSITE" id="PS50088">
    <property type="entry name" value="ANK_REPEAT"/>
    <property type="match status" value="2"/>
</dbReference>
<sequence>MPSASDLPFYLLLLIHEYKRIACYQRGKAQIHFCYCNFSPSLDPVSYYNPLHNAVLRNKPDMVRLLVEHGADIEKRDRIHGSSPLDLASEESERLPCLITLLDLGADVNATDKHGMFNCQSETYPSVHLCAQNNFPLVSLKGKILCSMH</sequence>
<dbReference type="PROSITE" id="PS50297">
    <property type="entry name" value="ANK_REP_REGION"/>
    <property type="match status" value="2"/>
</dbReference>
<dbReference type="InterPro" id="IPR002110">
    <property type="entry name" value="Ankyrin_rpt"/>
</dbReference>
<dbReference type="SMART" id="SM00248">
    <property type="entry name" value="ANK"/>
    <property type="match status" value="2"/>
</dbReference>
<dbReference type="AlphaFoldDB" id="A0A3Q2CUJ5"/>
<reference evidence="4" key="1">
    <citation type="submission" date="2025-08" db="UniProtKB">
        <authorList>
            <consortium name="Ensembl"/>
        </authorList>
    </citation>
    <scope>IDENTIFICATION</scope>
</reference>
<dbReference type="GeneTree" id="ENSGT00390000006784"/>
<dbReference type="Proteomes" id="UP000265020">
    <property type="component" value="Unassembled WGS sequence"/>
</dbReference>
<keyword evidence="5" id="KW-1185">Reference proteome</keyword>
<dbReference type="Gene3D" id="1.25.40.20">
    <property type="entry name" value="Ankyrin repeat-containing domain"/>
    <property type="match status" value="1"/>
</dbReference>
<dbReference type="PANTHER" id="PTHR24189:SF50">
    <property type="entry name" value="ANKYRIN REPEAT AND SOCS BOX PROTEIN 2"/>
    <property type="match status" value="1"/>
</dbReference>
<feature type="repeat" description="ANK" evidence="3">
    <location>
        <begin position="46"/>
        <end position="78"/>
    </location>
</feature>
<evidence type="ECO:0000313" key="4">
    <source>
        <dbReference type="Ensembl" id="ENSCVAP00000009359.1"/>
    </source>
</evidence>
<keyword evidence="2 3" id="KW-0040">ANK repeat</keyword>
<evidence type="ECO:0000256" key="3">
    <source>
        <dbReference type="PROSITE-ProRule" id="PRU00023"/>
    </source>
</evidence>